<protein>
    <recommendedName>
        <fullName evidence="3">CCHC-type domain-containing protein</fullName>
    </recommendedName>
</protein>
<name>A0A833QYP3_9POAL</name>
<dbReference type="SUPFAM" id="SSF57756">
    <property type="entry name" value="Retrovirus zinc finger-like domains"/>
    <property type="match status" value="1"/>
</dbReference>
<keyword evidence="1" id="KW-0862">Zinc</keyword>
<evidence type="ECO:0000256" key="2">
    <source>
        <dbReference type="SAM" id="MobiDB-lite"/>
    </source>
</evidence>
<dbReference type="AlphaFoldDB" id="A0A833QYP3"/>
<dbReference type="InterPro" id="IPR036875">
    <property type="entry name" value="Znf_CCHC_sf"/>
</dbReference>
<comment type="caution">
    <text evidence="4">The sequence shown here is derived from an EMBL/GenBank/DDBJ whole genome shotgun (WGS) entry which is preliminary data.</text>
</comment>
<dbReference type="InterPro" id="IPR001878">
    <property type="entry name" value="Znf_CCHC"/>
</dbReference>
<evidence type="ECO:0000259" key="3">
    <source>
        <dbReference type="PROSITE" id="PS50158"/>
    </source>
</evidence>
<dbReference type="Proteomes" id="UP000623129">
    <property type="component" value="Unassembled WGS sequence"/>
</dbReference>
<reference evidence="4" key="1">
    <citation type="submission" date="2020-01" db="EMBL/GenBank/DDBJ databases">
        <title>Genome sequence of Kobresia littledalei, the first chromosome-level genome in the family Cyperaceae.</title>
        <authorList>
            <person name="Qu G."/>
        </authorList>
    </citation>
    <scope>NUCLEOTIDE SEQUENCE</scope>
    <source>
        <strain evidence="4">C.B.Clarke</strain>
        <tissue evidence="4">Leaf</tissue>
    </source>
</reference>
<feature type="region of interest" description="Disordered" evidence="2">
    <location>
        <begin position="40"/>
        <end position="66"/>
    </location>
</feature>
<dbReference type="Gene3D" id="4.10.60.10">
    <property type="entry name" value="Zinc finger, CCHC-type"/>
    <property type="match status" value="1"/>
</dbReference>
<evidence type="ECO:0000313" key="4">
    <source>
        <dbReference type="EMBL" id="KAF3329302.1"/>
    </source>
</evidence>
<gene>
    <name evidence="4" type="ORF">FCM35_KLT04633</name>
</gene>
<feature type="domain" description="CCHC-type" evidence="3">
    <location>
        <begin position="216"/>
        <end position="231"/>
    </location>
</feature>
<dbReference type="GO" id="GO:0003676">
    <property type="term" value="F:nucleic acid binding"/>
    <property type="evidence" value="ECO:0007669"/>
    <property type="project" value="InterPro"/>
</dbReference>
<accession>A0A833QYP3</accession>
<evidence type="ECO:0000256" key="1">
    <source>
        <dbReference type="PROSITE-ProRule" id="PRU00047"/>
    </source>
</evidence>
<keyword evidence="5" id="KW-1185">Reference proteome</keyword>
<organism evidence="4 5">
    <name type="scientific">Carex littledalei</name>
    <dbReference type="NCBI Taxonomy" id="544730"/>
    <lineage>
        <taxon>Eukaryota</taxon>
        <taxon>Viridiplantae</taxon>
        <taxon>Streptophyta</taxon>
        <taxon>Embryophyta</taxon>
        <taxon>Tracheophyta</taxon>
        <taxon>Spermatophyta</taxon>
        <taxon>Magnoliopsida</taxon>
        <taxon>Liliopsida</taxon>
        <taxon>Poales</taxon>
        <taxon>Cyperaceae</taxon>
        <taxon>Cyperoideae</taxon>
        <taxon>Cariceae</taxon>
        <taxon>Carex</taxon>
        <taxon>Carex subgen. Euthyceras</taxon>
    </lineage>
</organism>
<dbReference type="PROSITE" id="PS50158">
    <property type="entry name" value="ZF_CCHC"/>
    <property type="match status" value="1"/>
</dbReference>
<sequence>MGGRTKIIPTGEGWLTVVSNRRSPHSYRRLTNRYRRRRSYRAASTGFPQSHHQRHSRYYPQKTWRSSAPLQQRRPYTYLQRPRSISQLFPLRSRATQNPPAYRCHLPPHPLLLPSTTPLPPKHSLQPTTYPKLNMQHLVKFGFKTPQSATYASALASNSAARHIPHPLPPQNQPWNYFLDQNPWSTIALNQSDDPALSHPPLPLPPDPTSSAWKGRCYNCLQFGHDQNTCPCPDRVCAICWKKGHEARACNQSVLSKRQRFDPLQPRGNLGESLLPSNRPQLATVFLPETRQMQTER</sequence>
<evidence type="ECO:0000313" key="5">
    <source>
        <dbReference type="Proteomes" id="UP000623129"/>
    </source>
</evidence>
<dbReference type="GO" id="GO:0008270">
    <property type="term" value="F:zinc ion binding"/>
    <property type="evidence" value="ECO:0007669"/>
    <property type="project" value="UniProtKB-KW"/>
</dbReference>
<keyword evidence="1" id="KW-0863">Zinc-finger</keyword>
<keyword evidence="1" id="KW-0479">Metal-binding</keyword>
<proteinExistence type="predicted"/>
<dbReference type="EMBL" id="SWLB01000014">
    <property type="protein sequence ID" value="KAF3329302.1"/>
    <property type="molecule type" value="Genomic_DNA"/>
</dbReference>